<name>A0ABU6CTU6_9GAMM</name>
<dbReference type="RefSeq" id="WP_324693243.1">
    <property type="nucleotide sequence ID" value="NZ_JAYMYJ010000029.1"/>
</dbReference>
<evidence type="ECO:0008006" key="3">
    <source>
        <dbReference type="Google" id="ProtNLM"/>
    </source>
</evidence>
<evidence type="ECO:0000313" key="2">
    <source>
        <dbReference type="Proteomes" id="UP001308005"/>
    </source>
</evidence>
<evidence type="ECO:0000313" key="1">
    <source>
        <dbReference type="EMBL" id="MEB4590016.1"/>
    </source>
</evidence>
<keyword evidence="2" id="KW-1185">Reference proteome</keyword>
<dbReference type="Proteomes" id="UP001308005">
    <property type="component" value="Unassembled WGS sequence"/>
</dbReference>
<organism evidence="1 2">
    <name type="scientific">Candidatus Thiothrix phosphatis</name>
    <dbReference type="NCBI Taxonomy" id="3112415"/>
    <lineage>
        <taxon>Bacteria</taxon>
        <taxon>Pseudomonadati</taxon>
        <taxon>Pseudomonadota</taxon>
        <taxon>Gammaproteobacteria</taxon>
        <taxon>Thiotrichales</taxon>
        <taxon>Thiotrichaceae</taxon>
        <taxon>Thiothrix</taxon>
    </lineage>
</organism>
<proteinExistence type="predicted"/>
<dbReference type="EMBL" id="JAYMYJ010000029">
    <property type="protein sequence ID" value="MEB4590016.1"/>
    <property type="molecule type" value="Genomic_DNA"/>
</dbReference>
<comment type="caution">
    <text evidence="1">The sequence shown here is derived from an EMBL/GenBank/DDBJ whole genome shotgun (WGS) entry which is preliminary data.</text>
</comment>
<reference evidence="1 2" key="2">
    <citation type="submission" date="2024-01" db="EMBL/GenBank/DDBJ databases">
        <authorList>
            <person name="Xie X."/>
        </authorList>
    </citation>
    <scope>NUCLEOTIDE SEQUENCE [LARGE SCALE GENOMIC DNA]</scope>
    <source>
        <strain evidence="1">SCUT-1</strain>
    </source>
</reference>
<protein>
    <recommendedName>
        <fullName evidence="3">Lipoprotein</fullName>
    </recommendedName>
</protein>
<gene>
    <name evidence="1" type="ORF">VSS37_03400</name>
</gene>
<sequence>METFTKYFSAGVMGLVMAAISLNTCAWEKDGGMQAEAKRVVSEFYGNDKIKHAECNESTGHCEVTDITGDRISLECVKTAAGRYACVPK</sequence>
<accession>A0ABU6CTU6</accession>
<reference evidence="2" key="1">
    <citation type="submission" date="2023-07" db="EMBL/GenBank/DDBJ databases">
        <title>The carbon used by Thiothrix.</title>
        <authorList>
            <person name="Chen L."/>
        </authorList>
    </citation>
    <scope>NUCLEOTIDE SEQUENCE [LARGE SCALE GENOMIC DNA]</scope>
</reference>